<accession>A0A840SXD2</accession>
<dbReference type="InterPro" id="IPR011604">
    <property type="entry name" value="PDDEXK-like_dom_sf"/>
</dbReference>
<sequence length="981" mass="104683">MTFFAPAPGPRVFALPPGADFLGALVAGIEARLPAGDLFGPDPLALAEVEIWVNTRRAARALEERMAMGGPRLLPRIRVVTELADAALAPVDLPVPVPPLRRKLELARLVRGLVSAAPELAPGNAVFDLADSLAELLDELQDEGLSPSALARVDAAEHAAHWQKSLAFLQLISGYLEAAGPGGGPGRLRAAATALAARWAVAPPTHPVIVAGSTGSRGAMRVFMTAVASLPQGALVLPGLDPSLPPAVWSRLGRDDAGASDHPQHGFRRLADAIGFDPATVPLWRPAPPPAPERNALVSLALRPAPVTDQWREEGAALLGALGAASERLSWIEAPDPRREALAIALALREAAETGQRAALITPDRTLARRVAAELDRWGVIPDDSAGRPLGLTPPGTLLRRLAVLIGRALTPADLLSILKHPLVASGSGARAPHLRLTARLERAKLRGGAPWIDWPDLGLWADAEGGEAPGWIVWLHEALAPLAAGGAMPLAHHLALHRSTAEALAAGPAGDPAHGLWEEAPGVEAAALFTLAEAEAEAGGELSPADYRGLFQSLLVGRDVPEAAAVTHPGLAIWGTLEARIQSADLVVLGGLNEGIWPRLPGADPWLGRGLRRTIGLPSPEDRIGLSAHDFQQAMGAPSVIVSRAIRDVEAPTVASRWLLRLENLLLGLGTEGAEALKAARARGQRLVAIAQRLDEPTERVSPARRPAPRPPSAARPRELSVTQVETLIRDPYAIYARKVLRLRPLDRPGREPDAISRGIVIHAALDDFVTATLDALPEDAEAIYRETIERALVRNAPWPAVRAIWTARLARASRWFLGGEAARRRRALPEHREVSGRREVPGLEHPFAVTARADRLDVTPDGRVAIYDYKSGNAKSDAEIAAFHLQLPLEAAIAAAGGFEGLAPAEVVHLELLYFGNRESRAIDPETLARTWERFAALAAHYQSAETPFIARLRPQKISWAGDYDHLSRKGEWTDGDEP</sequence>
<dbReference type="SUPFAM" id="SSF52540">
    <property type="entry name" value="P-loop containing nucleoside triphosphate hydrolases"/>
    <property type="match status" value="1"/>
</dbReference>
<dbReference type="Pfam" id="PF12705">
    <property type="entry name" value="PDDEXK_1"/>
    <property type="match status" value="1"/>
</dbReference>
<dbReference type="Proteomes" id="UP000549457">
    <property type="component" value="Unassembled WGS sequence"/>
</dbReference>
<gene>
    <name evidence="3" type="ORF">HNP73_003827</name>
</gene>
<evidence type="ECO:0000256" key="1">
    <source>
        <dbReference type="SAM" id="MobiDB-lite"/>
    </source>
</evidence>
<feature type="domain" description="PD-(D/E)XK endonuclease-like" evidence="2">
    <location>
        <begin position="720"/>
        <end position="933"/>
    </location>
</feature>
<dbReference type="AlphaFoldDB" id="A0A840SXD2"/>
<dbReference type="NCBIfam" id="TIGR02786">
    <property type="entry name" value="addB_alphas"/>
    <property type="match status" value="1"/>
</dbReference>
<dbReference type="Gene3D" id="3.90.320.10">
    <property type="match status" value="1"/>
</dbReference>
<proteinExistence type="predicted"/>
<keyword evidence="4" id="KW-1185">Reference proteome</keyword>
<dbReference type="InterPro" id="IPR038726">
    <property type="entry name" value="PDDEXK_AddAB-type"/>
</dbReference>
<evidence type="ECO:0000313" key="4">
    <source>
        <dbReference type="Proteomes" id="UP000549457"/>
    </source>
</evidence>
<evidence type="ECO:0000313" key="3">
    <source>
        <dbReference type="EMBL" id="MBB5223873.1"/>
    </source>
</evidence>
<comment type="caution">
    <text evidence="3">The sequence shown here is derived from an EMBL/GenBank/DDBJ whole genome shotgun (WGS) entry which is preliminary data.</text>
</comment>
<dbReference type="InterPro" id="IPR014153">
    <property type="entry name" value="Ds_break_AddB"/>
</dbReference>
<evidence type="ECO:0000259" key="2">
    <source>
        <dbReference type="Pfam" id="PF12705"/>
    </source>
</evidence>
<feature type="region of interest" description="Disordered" evidence="1">
    <location>
        <begin position="699"/>
        <end position="720"/>
    </location>
</feature>
<name>A0A840SXD2_9RHOB</name>
<dbReference type="EMBL" id="JACHFM010000004">
    <property type="protein sequence ID" value="MBB5223873.1"/>
    <property type="molecule type" value="Genomic_DNA"/>
</dbReference>
<dbReference type="InterPro" id="IPR027417">
    <property type="entry name" value="P-loop_NTPase"/>
</dbReference>
<organism evidence="3 4">
    <name type="scientific">Amaricoccus macauensis</name>
    <dbReference type="NCBI Taxonomy" id="57001"/>
    <lineage>
        <taxon>Bacteria</taxon>
        <taxon>Pseudomonadati</taxon>
        <taxon>Pseudomonadota</taxon>
        <taxon>Alphaproteobacteria</taxon>
        <taxon>Rhodobacterales</taxon>
        <taxon>Paracoccaceae</taxon>
        <taxon>Amaricoccus</taxon>
    </lineage>
</organism>
<protein>
    <submittedName>
        <fullName evidence="3">Double-strand break repair protein AddB</fullName>
    </submittedName>
</protein>
<dbReference type="RefSeq" id="WP_184153631.1">
    <property type="nucleotide sequence ID" value="NZ_JACHFM010000004.1"/>
</dbReference>
<reference evidence="3 4" key="1">
    <citation type="submission" date="2020-08" db="EMBL/GenBank/DDBJ databases">
        <title>Genomic Encyclopedia of Type Strains, Phase IV (KMG-IV): sequencing the most valuable type-strain genomes for metagenomic binning, comparative biology and taxonomic classification.</title>
        <authorList>
            <person name="Goeker M."/>
        </authorList>
    </citation>
    <scope>NUCLEOTIDE SEQUENCE [LARGE SCALE GENOMIC DNA]</scope>
    <source>
        <strain evidence="3 4">DSM 101730</strain>
    </source>
</reference>